<dbReference type="EMBL" id="JBHMDM010000001">
    <property type="protein sequence ID" value="MFB9375948.1"/>
    <property type="molecule type" value="Genomic_DNA"/>
</dbReference>
<dbReference type="PANTHER" id="PTHR35908:SF1">
    <property type="entry name" value="CONSERVED PROTEIN"/>
    <property type="match status" value="1"/>
</dbReference>
<dbReference type="RefSeq" id="WP_380139642.1">
    <property type="nucleotide sequence ID" value="NZ_JBHLUI010000012.1"/>
</dbReference>
<protein>
    <submittedName>
        <fullName evidence="2">VOC family protein</fullName>
    </submittedName>
</protein>
<dbReference type="Pfam" id="PF18029">
    <property type="entry name" value="Glyoxalase_6"/>
    <property type="match status" value="1"/>
</dbReference>
<dbReference type="PANTHER" id="PTHR35908">
    <property type="entry name" value="HYPOTHETICAL FUSION PROTEIN"/>
    <property type="match status" value="1"/>
</dbReference>
<reference evidence="2 3" key="1">
    <citation type="submission" date="2024-09" db="EMBL/GenBank/DDBJ databases">
        <authorList>
            <person name="Sun Q."/>
            <person name="Mori K."/>
        </authorList>
    </citation>
    <scope>NUCLEOTIDE SEQUENCE [LARGE SCALE GENOMIC DNA]</scope>
    <source>
        <strain evidence="2 3">TISTR 1856</strain>
    </source>
</reference>
<dbReference type="SUPFAM" id="SSF54593">
    <property type="entry name" value="Glyoxalase/Bleomycin resistance protein/Dihydroxybiphenyl dioxygenase"/>
    <property type="match status" value="1"/>
</dbReference>
<feature type="domain" description="Glyoxalase-like" evidence="1">
    <location>
        <begin position="6"/>
        <end position="144"/>
    </location>
</feature>
<dbReference type="InterPro" id="IPR029068">
    <property type="entry name" value="Glyas_Bleomycin-R_OHBP_Dase"/>
</dbReference>
<comment type="caution">
    <text evidence="2">The sequence shown here is derived from an EMBL/GenBank/DDBJ whole genome shotgun (WGS) entry which is preliminary data.</text>
</comment>
<proteinExistence type="predicted"/>
<gene>
    <name evidence="2" type="ORF">ACFFVI_03095</name>
</gene>
<organism evidence="2 3">
    <name type="scientific">Kineococcus gynurae</name>
    <dbReference type="NCBI Taxonomy" id="452979"/>
    <lineage>
        <taxon>Bacteria</taxon>
        <taxon>Bacillati</taxon>
        <taxon>Actinomycetota</taxon>
        <taxon>Actinomycetes</taxon>
        <taxon>Kineosporiales</taxon>
        <taxon>Kineosporiaceae</taxon>
        <taxon>Kineococcus</taxon>
    </lineage>
</organism>
<accession>A0ABV5LPD2</accession>
<sequence length="145" mass="15879">MSREFQVTVDCADPEALATFWAAALDYVVQPPPEGFESWPAALTAFGVPAERQGDAHAVVDPDGRGPRLFFQRVPEAKRVKNRVHLDLRAAPDAGPEDRMAALEVEAERLVALGATRRRRVEPDPPLVGGFLVMSDPEGNEFCLD</sequence>
<dbReference type="Gene3D" id="3.10.180.10">
    <property type="entry name" value="2,3-Dihydroxybiphenyl 1,2-Dioxygenase, domain 1"/>
    <property type="match status" value="1"/>
</dbReference>
<evidence type="ECO:0000313" key="3">
    <source>
        <dbReference type="Proteomes" id="UP001589748"/>
    </source>
</evidence>
<keyword evidence="3" id="KW-1185">Reference proteome</keyword>
<evidence type="ECO:0000259" key="1">
    <source>
        <dbReference type="Pfam" id="PF18029"/>
    </source>
</evidence>
<dbReference type="InterPro" id="IPR041581">
    <property type="entry name" value="Glyoxalase_6"/>
</dbReference>
<name>A0ABV5LPD2_9ACTN</name>
<dbReference type="Proteomes" id="UP001589748">
    <property type="component" value="Unassembled WGS sequence"/>
</dbReference>
<evidence type="ECO:0000313" key="2">
    <source>
        <dbReference type="EMBL" id="MFB9375948.1"/>
    </source>
</evidence>